<dbReference type="InterPro" id="IPR025339">
    <property type="entry name" value="DUF4245"/>
</dbReference>
<dbReference type="EMBL" id="JBBIAA010000019">
    <property type="protein sequence ID" value="MEJ5946253.1"/>
    <property type="molecule type" value="Genomic_DNA"/>
</dbReference>
<reference evidence="3 4" key="1">
    <citation type="journal article" date="2017" name="Int. J. Syst. Evol. Microbiol.">
        <title>Pseudokineococcus basanitobsidens sp. nov., isolated from volcanic rock.</title>
        <authorList>
            <person name="Lee D.W."/>
            <person name="Park M.Y."/>
            <person name="Kim J.J."/>
            <person name="Kim B.S."/>
        </authorList>
    </citation>
    <scope>NUCLEOTIDE SEQUENCE [LARGE SCALE GENOMIC DNA]</scope>
    <source>
        <strain evidence="3 4">DSM 103726</strain>
    </source>
</reference>
<accession>A0ABU8RMD5</accession>
<proteinExistence type="predicted"/>
<protein>
    <submittedName>
        <fullName evidence="3">DUF4245 family protein</fullName>
    </submittedName>
</protein>
<organism evidence="3 4">
    <name type="scientific">Pseudokineococcus basanitobsidens</name>
    <dbReference type="NCBI Taxonomy" id="1926649"/>
    <lineage>
        <taxon>Bacteria</taxon>
        <taxon>Bacillati</taxon>
        <taxon>Actinomycetota</taxon>
        <taxon>Actinomycetes</taxon>
        <taxon>Kineosporiales</taxon>
        <taxon>Kineosporiaceae</taxon>
        <taxon>Pseudokineococcus</taxon>
    </lineage>
</organism>
<dbReference type="Proteomes" id="UP001387100">
    <property type="component" value="Unassembled WGS sequence"/>
</dbReference>
<evidence type="ECO:0000256" key="1">
    <source>
        <dbReference type="SAM" id="MobiDB-lite"/>
    </source>
</evidence>
<evidence type="ECO:0000313" key="4">
    <source>
        <dbReference type="Proteomes" id="UP001387100"/>
    </source>
</evidence>
<sequence length="270" mass="28251">MRGLFCSRDRRRSPARAGVRATPGRASVAAPPGRRRGRGGGDDGSVSSPTPAPRPGRAGPGAPAEPPPGTCAAGPGVERPPQPPPRRPRPRQTARDMVISLAVIGAFLVPVLLLVPRPSQLEQPPVDVAGTAAGARERVDWPVPVPQVPDGWRPNAARLEQPGPDDVDTWSVGWVTPSDDYAGIRVASGATGRWLTATTRSGELEGTQDVDGEPWDVYSRSPQRRSDVPFRALVREEGGVTTAVVGTAEVPELLELAAAAQDPSASDPPA</sequence>
<feature type="compositionally biased region" description="Low complexity" evidence="1">
    <location>
        <begin position="44"/>
        <end position="62"/>
    </location>
</feature>
<name>A0ABU8RMD5_9ACTN</name>
<feature type="transmembrane region" description="Helical" evidence="2">
    <location>
        <begin position="97"/>
        <end position="115"/>
    </location>
</feature>
<comment type="caution">
    <text evidence="3">The sequence shown here is derived from an EMBL/GenBank/DDBJ whole genome shotgun (WGS) entry which is preliminary data.</text>
</comment>
<feature type="region of interest" description="Disordered" evidence="1">
    <location>
        <begin position="1"/>
        <end position="92"/>
    </location>
</feature>
<dbReference type="Pfam" id="PF14030">
    <property type="entry name" value="DUF4245"/>
    <property type="match status" value="1"/>
</dbReference>
<keyword evidence="4" id="KW-1185">Reference proteome</keyword>
<evidence type="ECO:0000256" key="2">
    <source>
        <dbReference type="SAM" id="Phobius"/>
    </source>
</evidence>
<keyword evidence="2" id="KW-0812">Transmembrane</keyword>
<keyword evidence="2" id="KW-1133">Transmembrane helix</keyword>
<evidence type="ECO:0000313" key="3">
    <source>
        <dbReference type="EMBL" id="MEJ5946253.1"/>
    </source>
</evidence>
<feature type="compositionally biased region" description="Low complexity" evidence="1">
    <location>
        <begin position="23"/>
        <end position="32"/>
    </location>
</feature>
<gene>
    <name evidence="3" type="ORF">WDZ17_13220</name>
</gene>
<keyword evidence="2" id="KW-0472">Membrane</keyword>
<dbReference type="RefSeq" id="WP_339575637.1">
    <property type="nucleotide sequence ID" value="NZ_JBBIAA010000019.1"/>
</dbReference>